<sequence length="603" mass="63935">MLPPEQQEPTGVEHGGLVRGDLLGGTAGDALSTELDVFAAAQPDGAESDRTLPPGAGHRQLVLDCVFGAGGDQYRVDLVVLPEDLREQFDLRDGAADVDHRLALGEGIGNLLRAGGELLLDGAVSTEGEHLHVARIRALDRHHPQPIDLCERADVALGAGAARRPVDCADVALCTGGTGQPADRVVEPRILLRGDLGLGALGATDLQAVLGLERLMQATAPTLAGQQVAGVPVDDDDLPVRHDVRLVHAVEVVCPQGLPHRLRTQPRSPFGDHAFPGAGQLDLPGPPAEREVLLRLHVHGDVIGLIGNLCQRVLLGLGERQDVRGTSGVDQDQVGLVDEKPVIATLQPLAFGQILLVEPVEVVGALVGDGDRRLVGHLLGGVGVCVVRTGPRPPDLDTLAPADPLELEVIALGEARVAGHDVHATALDRRAIELVRAQGPPEGVQHRYERLALAGGQLDHGAPHPFGQQRLEQDVLASALAQRIGGSHLGVSEDDRVAVLPDELPRDRQAGQRVGLVLHAIERRLRALALNDPPLKFGPHPGLLRLQLLERQRTPLGLGLFESLGHQPVELRPVARDPIPVRLQRQLVAELACPVERPGDPSA</sequence>
<keyword evidence="2" id="KW-1185">Reference proteome</keyword>
<evidence type="ECO:0000313" key="1">
    <source>
        <dbReference type="EMBL" id="GAA5171509.1"/>
    </source>
</evidence>
<organism evidence="1 2">
    <name type="scientific">Pseudonocardia eucalypti</name>
    <dbReference type="NCBI Taxonomy" id="648755"/>
    <lineage>
        <taxon>Bacteria</taxon>
        <taxon>Bacillati</taxon>
        <taxon>Actinomycetota</taxon>
        <taxon>Actinomycetes</taxon>
        <taxon>Pseudonocardiales</taxon>
        <taxon>Pseudonocardiaceae</taxon>
        <taxon>Pseudonocardia</taxon>
    </lineage>
</organism>
<name>A0ABP9R4P9_9PSEU</name>
<reference evidence="2" key="1">
    <citation type="journal article" date="2019" name="Int. J. Syst. Evol. Microbiol.">
        <title>The Global Catalogue of Microorganisms (GCM) 10K type strain sequencing project: providing services to taxonomists for standard genome sequencing and annotation.</title>
        <authorList>
            <consortium name="The Broad Institute Genomics Platform"/>
            <consortium name="The Broad Institute Genome Sequencing Center for Infectious Disease"/>
            <person name="Wu L."/>
            <person name="Ma J."/>
        </authorList>
    </citation>
    <scope>NUCLEOTIDE SEQUENCE [LARGE SCALE GENOMIC DNA]</scope>
    <source>
        <strain evidence="2">JCM 18303</strain>
    </source>
</reference>
<dbReference type="Proteomes" id="UP001428817">
    <property type="component" value="Unassembled WGS sequence"/>
</dbReference>
<accession>A0ABP9R4P9</accession>
<proteinExistence type="predicted"/>
<comment type="caution">
    <text evidence="1">The sequence shown here is derived from an EMBL/GenBank/DDBJ whole genome shotgun (WGS) entry which is preliminary data.</text>
</comment>
<protein>
    <submittedName>
        <fullName evidence="1">Uncharacterized protein</fullName>
    </submittedName>
</protein>
<evidence type="ECO:0000313" key="2">
    <source>
        <dbReference type="Proteomes" id="UP001428817"/>
    </source>
</evidence>
<dbReference type="EMBL" id="BAABJP010000048">
    <property type="protein sequence ID" value="GAA5171509.1"/>
    <property type="molecule type" value="Genomic_DNA"/>
</dbReference>
<gene>
    <name evidence="1" type="ORF">GCM10023321_70180</name>
</gene>